<dbReference type="InterPro" id="IPR057191">
    <property type="entry name" value="DUF7869"/>
</dbReference>
<sequence length="183" mass="22101">MICLYQYMILKGYFKTIDHKFLEVGHSYLDSDRDFGRIEKVLRKHETVQGTEQYRDIICKASKLNQVIDMSGHFRNISCLHEKLNLINRKKDVNKSKVNFRDGIRWIREEEFGSYLYKETYDVMTPFKNVDILKRKSRPDDFILERVSGSYGTITREKKDNIKDQLKFVKPEYRYFYEEILKK</sequence>
<keyword evidence="3" id="KW-1185">Reference proteome</keyword>
<dbReference type="EMBL" id="OV170229">
    <property type="protein sequence ID" value="CAH0731398.1"/>
    <property type="molecule type" value="Genomic_DNA"/>
</dbReference>
<evidence type="ECO:0000313" key="2">
    <source>
        <dbReference type="EMBL" id="CAH0731398.1"/>
    </source>
</evidence>
<accession>A0A8J9VV85</accession>
<feature type="domain" description="DUF7869" evidence="1">
    <location>
        <begin position="2"/>
        <end position="90"/>
    </location>
</feature>
<dbReference type="Pfam" id="PF25273">
    <property type="entry name" value="DUF7869"/>
    <property type="match status" value="1"/>
</dbReference>
<gene>
    <name evidence="2" type="ORF">BINO364_LOCUS16277</name>
</gene>
<reference evidence="2" key="1">
    <citation type="submission" date="2021-12" db="EMBL/GenBank/DDBJ databases">
        <authorList>
            <person name="Martin H S."/>
        </authorList>
    </citation>
    <scope>NUCLEOTIDE SEQUENCE</scope>
</reference>
<name>A0A8J9VV85_9NEOP</name>
<evidence type="ECO:0000313" key="3">
    <source>
        <dbReference type="Proteomes" id="UP000838878"/>
    </source>
</evidence>
<organism evidence="2 3">
    <name type="scientific">Brenthis ino</name>
    <name type="common">lesser marbled fritillary</name>
    <dbReference type="NCBI Taxonomy" id="405034"/>
    <lineage>
        <taxon>Eukaryota</taxon>
        <taxon>Metazoa</taxon>
        <taxon>Ecdysozoa</taxon>
        <taxon>Arthropoda</taxon>
        <taxon>Hexapoda</taxon>
        <taxon>Insecta</taxon>
        <taxon>Pterygota</taxon>
        <taxon>Neoptera</taxon>
        <taxon>Endopterygota</taxon>
        <taxon>Lepidoptera</taxon>
        <taxon>Glossata</taxon>
        <taxon>Ditrysia</taxon>
        <taxon>Papilionoidea</taxon>
        <taxon>Nymphalidae</taxon>
        <taxon>Heliconiinae</taxon>
        <taxon>Argynnini</taxon>
        <taxon>Brenthis</taxon>
    </lineage>
</organism>
<feature type="non-terminal residue" evidence="2">
    <location>
        <position position="183"/>
    </location>
</feature>
<dbReference type="Proteomes" id="UP000838878">
    <property type="component" value="Chromosome 9"/>
</dbReference>
<evidence type="ECO:0000259" key="1">
    <source>
        <dbReference type="Pfam" id="PF25273"/>
    </source>
</evidence>
<proteinExistence type="predicted"/>
<dbReference type="AlphaFoldDB" id="A0A8J9VV85"/>
<dbReference type="OrthoDB" id="6913304at2759"/>
<protein>
    <recommendedName>
        <fullName evidence="1">DUF7869 domain-containing protein</fullName>
    </recommendedName>
</protein>